<evidence type="ECO:0000313" key="2">
    <source>
        <dbReference type="Proteomes" id="UP001432322"/>
    </source>
</evidence>
<sequence length="148" mass="16790">NLHLNVDEQTVLEILQLKIKFEGKFSMKQIYKMHNLPSGRRLFLPRVMIAHDSGVINVSHFVDFTQCLGQLVLTDSNLHPLDGVFLLVERVLRLENNAEGSLPEMTSGLEFCQKSANEVVAHGLIRNLSRGGEERTQLFIQSGQHREI</sequence>
<keyword evidence="2" id="KW-1185">Reference proteome</keyword>
<protein>
    <submittedName>
        <fullName evidence="1">Uncharacterized protein</fullName>
    </submittedName>
</protein>
<reference evidence="1" key="1">
    <citation type="submission" date="2023-10" db="EMBL/GenBank/DDBJ databases">
        <title>Genome assembly of Pristionchus species.</title>
        <authorList>
            <person name="Yoshida K."/>
            <person name="Sommer R.J."/>
        </authorList>
    </citation>
    <scope>NUCLEOTIDE SEQUENCE</scope>
    <source>
        <strain evidence="1">RS5133</strain>
    </source>
</reference>
<dbReference type="EMBL" id="BTSY01000002">
    <property type="protein sequence ID" value="GMT16228.1"/>
    <property type="molecule type" value="Genomic_DNA"/>
</dbReference>
<feature type="non-terminal residue" evidence="1">
    <location>
        <position position="148"/>
    </location>
</feature>
<evidence type="ECO:0000313" key="1">
    <source>
        <dbReference type="EMBL" id="GMT16228.1"/>
    </source>
</evidence>
<gene>
    <name evidence="1" type="ORF">PFISCL1PPCAC_7525</name>
</gene>
<accession>A0AAV5VDF9</accession>
<comment type="caution">
    <text evidence="1">The sequence shown here is derived from an EMBL/GenBank/DDBJ whole genome shotgun (WGS) entry which is preliminary data.</text>
</comment>
<organism evidence="1 2">
    <name type="scientific">Pristionchus fissidentatus</name>
    <dbReference type="NCBI Taxonomy" id="1538716"/>
    <lineage>
        <taxon>Eukaryota</taxon>
        <taxon>Metazoa</taxon>
        <taxon>Ecdysozoa</taxon>
        <taxon>Nematoda</taxon>
        <taxon>Chromadorea</taxon>
        <taxon>Rhabditida</taxon>
        <taxon>Rhabditina</taxon>
        <taxon>Diplogasteromorpha</taxon>
        <taxon>Diplogasteroidea</taxon>
        <taxon>Neodiplogasteridae</taxon>
        <taxon>Pristionchus</taxon>
    </lineage>
</organism>
<proteinExistence type="predicted"/>
<dbReference type="Proteomes" id="UP001432322">
    <property type="component" value="Unassembled WGS sequence"/>
</dbReference>
<name>A0AAV5VDF9_9BILA</name>
<feature type="non-terminal residue" evidence="1">
    <location>
        <position position="1"/>
    </location>
</feature>
<dbReference type="AlphaFoldDB" id="A0AAV5VDF9"/>